<dbReference type="EMBL" id="CM055104">
    <property type="protein sequence ID" value="KAJ7533573.1"/>
    <property type="molecule type" value="Genomic_DNA"/>
</dbReference>
<dbReference type="Proteomes" id="UP001162992">
    <property type="component" value="Chromosome 13"/>
</dbReference>
<gene>
    <name evidence="1" type="ORF">O6H91_13G055200</name>
</gene>
<reference evidence="2" key="1">
    <citation type="journal article" date="2024" name="Proc. Natl. Acad. Sci. U.S.A.">
        <title>Extraordinary preservation of gene collinearity over three hundred million years revealed in homosporous lycophytes.</title>
        <authorList>
            <person name="Li C."/>
            <person name="Wickell D."/>
            <person name="Kuo L.Y."/>
            <person name="Chen X."/>
            <person name="Nie B."/>
            <person name="Liao X."/>
            <person name="Peng D."/>
            <person name="Ji J."/>
            <person name="Jenkins J."/>
            <person name="Williams M."/>
            <person name="Shu S."/>
            <person name="Plott C."/>
            <person name="Barry K."/>
            <person name="Rajasekar S."/>
            <person name="Grimwood J."/>
            <person name="Han X."/>
            <person name="Sun S."/>
            <person name="Hou Z."/>
            <person name="He W."/>
            <person name="Dai G."/>
            <person name="Sun C."/>
            <person name="Schmutz J."/>
            <person name="Leebens-Mack J.H."/>
            <person name="Li F.W."/>
            <person name="Wang L."/>
        </authorList>
    </citation>
    <scope>NUCLEOTIDE SEQUENCE [LARGE SCALE GENOMIC DNA]</scope>
    <source>
        <strain evidence="2">cv. PW_Plant_1</strain>
    </source>
</reference>
<sequence>MCERERERERDFNQLEMVTLAMAMVLPDFTRSGLLPDAPACCSSTSSVFCGALSSSSSIPYSFSVRRVRCSVAAADGSGRLRIVHRARKRAPFCSSFVHSGACGLNTSVIFGEATNHHIRRRSSNFVSQGAKCLKVLALFGLGVPELVVVAGVAALLFGPKKLPEIGKSLGKTVKSFQQAADEFQIELKGGSGSSTPESPNSEISPKASTSEKENADNNV</sequence>
<comment type="caution">
    <text evidence="1">The sequence shown here is derived from an EMBL/GenBank/DDBJ whole genome shotgun (WGS) entry which is preliminary data.</text>
</comment>
<protein>
    <submittedName>
        <fullName evidence="1">Uncharacterized protein</fullName>
    </submittedName>
</protein>
<name>A0ACC2BVE8_DIPCM</name>
<evidence type="ECO:0000313" key="2">
    <source>
        <dbReference type="Proteomes" id="UP001162992"/>
    </source>
</evidence>
<organism evidence="1 2">
    <name type="scientific">Diphasiastrum complanatum</name>
    <name type="common">Issler's clubmoss</name>
    <name type="synonym">Lycopodium complanatum</name>
    <dbReference type="NCBI Taxonomy" id="34168"/>
    <lineage>
        <taxon>Eukaryota</taxon>
        <taxon>Viridiplantae</taxon>
        <taxon>Streptophyta</taxon>
        <taxon>Embryophyta</taxon>
        <taxon>Tracheophyta</taxon>
        <taxon>Lycopodiopsida</taxon>
        <taxon>Lycopodiales</taxon>
        <taxon>Lycopodiaceae</taxon>
        <taxon>Lycopodioideae</taxon>
        <taxon>Diphasiastrum</taxon>
    </lineage>
</organism>
<proteinExistence type="predicted"/>
<accession>A0ACC2BVE8</accession>
<keyword evidence="2" id="KW-1185">Reference proteome</keyword>
<evidence type="ECO:0000313" key="1">
    <source>
        <dbReference type="EMBL" id="KAJ7533573.1"/>
    </source>
</evidence>